<dbReference type="Pfam" id="PF11275">
    <property type="entry name" value="DUF3077"/>
    <property type="match status" value="1"/>
</dbReference>
<accession>A0A383RPQ2</accession>
<dbReference type="RefSeq" id="WP_119137948.1">
    <property type="nucleotide sequence ID" value="NZ_CBCSFL010000006.1"/>
</dbReference>
<protein>
    <recommendedName>
        <fullName evidence="3">DUF3077 domain-containing protein</fullName>
    </recommendedName>
</protein>
<gene>
    <name evidence="1" type="ORF">CCOS865_00669</name>
</gene>
<dbReference type="InterPro" id="IPR021427">
    <property type="entry name" value="DUF3077"/>
</dbReference>
<sequence length="86" mass="9256">MSQDLSSWTTAGLETCLDLYRIQPGIPAERAFEEISVLLGLVSHLTLEAELNGDQLALSAARYLSTFAKAVSDDIENGKMQTDAPG</sequence>
<reference evidence="2" key="1">
    <citation type="submission" date="2018-08" db="EMBL/GenBank/DDBJ databases">
        <authorList>
            <person name="Blom J."/>
        </authorList>
    </citation>
    <scope>NUCLEOTIDE SEQUENCE [LARGE SCALE GENOMIC DNA]</scope>
    <source>
        <strain evidence="2">CCOS 865</strain>
    </source>
</reference>
<keyword evidence="2" id="KW-1185">Reference proteome</keyword>
<organism evidence="1 2">
    <name type="scientific">Pseudomonas reidholzensis</name>
    <dbReference type="NCBI Taxonomy" id="1785162"/>
    <lineage>
        <taxon>Bacteria</taxon>
        <taxon>Pseudomonadati</taxon>
        <taxon>Pseudomonadota</taxon>
        <taxon>Gammaproteobacteria</taxon>
        <taxon>Pseudomonadales</taxon>
        <taxon>Pseudomonadaceae</taxon>
        <taxon>Pseudomonas</taxon>
    </lineage>
</organism>
<dbReference type="OrthoDB" id="6899489at2"/>
<evidence type="ECO:0000313" key="2">
    <source>
        <dbReference type="Proteomes" id="UP000263595"/>
    </source>
</evidence>
<dbReference type="Proteomes" id="UP000263595">
    <property type="component" value="Unassembled WGS sequence"/>
</dbReference>
<evidence type="ECO:0008006" key="3">
    <source>
        <dbReference type="Google" id="ProtNLM"/>
    </source>
</evidence>
<evidence type="ECO:0000313" key="1">
    <source>
        <dbReference type="EMBL" id="SYX88441.1"/>
    </source>
</evidence>
<proteinExistence type="predicted"/>
<dbReference type="AlphaFoldDB" id="A0A383RPQ2"/>
<name>A0A383RPQ2_9PSED</name>
<dbReference type="EMBL" id="UNOZ01000003">
    <property type="protein sequence ID" value="SYX88441.1"/>
    <property type="molecule type" value="Genomic_DNA"/>
</dbReference>